<dbReference type="InterPro" id="IPR004158">
    <property type="entry name" value="DUF247_pln"/>
</dbReference>
<keyword evidence="2" id="KW-0812">Transmembrane</keyword>
<dbReference type="PANTHER" id="PTHR31170:SF25">
    <property type="entry name" value="BNAA09G04570D PROTEIN"/>
    <property type="match status" value="1"/>
</dbReference>
<dbReference type="AlphaFoldDB" id="A0A1R3FVK2"/>
<feature type="transmembrane region" description="Helical" evidence="2">
    <location>
        <begin position="436"/>
        <end position="458"/>
    </location>
</feature>
<name>A0A1R3FVK2_9ROSI</name>
<keyword evidence="4" id="KW-1185">Reference proteome</keyword>
<evidence type="ECO:0000313" key="3">
    <source>
        <dbReference type="EMBL" id="OMO49815.1"/>
    </source>
</evidence>
<evidence type="ECO:0000256" key="2">
    <source>
        <dbReference type="SAM" id="Phobius"/>
    </source>
</evidence>
<evidence type="ECO:0000256" key="1">
    <source>
        <dbReference type="SAM" id="MobiDB-lite"/>
    </source>
</evidence>
<feature type="region of interest" description="Disordered" evidence="1">
    <location>
        <begin position="229"/>
        <end position="251"/>
    </location>
</feature>
<organism evidence="3 4">
    <name type="scientific">Corchorus olitorius</name>
    <dbReference type="NCBI Taxonomy" id="93759"/>
    <lineage>
        <taxon>Eukaryota</taxon>
        <taxon>Viridiplantae</taxon>
        <taxon>Streptophyta</taxon>
        <taxon>Embryophyta</taxon>
        <taxon>Tracheophyta</taxon>
        <taxon>Spermatophyta</taxon>
        <taxon>Magnoliopsida</taxon>
        <taxon>eudicotyledons</taxon>
        <taxon>Gunneridae</taxon>
        <taxon>Pentapetalae</taxon>
        <taxon>rosids</taxon>
        <taxon>malvids</taxon>
        <taxon>Malvales</taxon>
        <taxon>Malvaceae</taxon>
        <taxon>Grewioideae</taxon>
        <taxon>Apeibeae</taxon>
        <taxon>Corchorus</taxon>
    </lineage>
</organism>
<sequence length="498" mass="56682">MGVCIFRVRDNVVAVKPEAYVPQLIGLGHYHHFHSELYDMENYKLAAVKRAIRMLREGDGAEAPEEFNKIVEKISKLNCPPMCNAYRHDLENHNHKEMACIMAIDGLFLVDLFQTNEGGIIPPTQTQIQPKPNPHAILKDVLKLESQIPMSVLKTINSKVEENKKRPGHPKLRLLHDQFRRMMVKFCNDVSPIDLDWESTLPRQLGKSQLELCHLLDLLYHYIVGKEEDDDHQHKGGPNPNPNQPKKEDTNCEPISNLLKKLSEFPKLVSELHNVGVEFKPIEAAGEAHGAGGPQKVEFNEKKKTFYLPVVILKPTTEVVLRNLVAYETMAKSKSSTFKRYTELMSAIVDTVEDVKILMEAQVLVFRKEDDDVERQSLTVANGKECLSEVEIADMFNGITKMMESKDRVIDEAIRKVNKCCDNTRKVKAYRMMMRYVFSSWKMLTIFASLLLLLLNAVQTFCDLYDCPAIFRTQGQGTSTQATGCDLLFSFADSHLSQ</sequence>
<dbReference type="PANTHER" id="PTHR31170">
    <property type="entry name" value="BNAC04G53230D PROTEIN"/>
    <property type="match status" value="1"/>
</dbReference>
<dbReference type="STRING" id="93759.A0A1R3FVK2"/>
<keyword evidence="2" id="KW-1133">Transmembrane helix</keyword>
<comment type="caution">
    <text evidence="3">The sequence shown here is derived from an EMBL/GenBank/DDBJ whole genome shotgun (WGS) entry which is preliminary data.</text>
</comment>
<gene>
    <name evidence="3" type="ORF">COLO4_38358</name>
</gene>
<dbReference type="Proteomes" id="UP000187203">
    <property type="component" value="Unassembled WGS sequence"/>
</dbReference>
<evidence type="ECO:0000313" key="4">
    <source>
        <dbReference type="Proteomes" id="UP000187203"/>
    </source>
</evidence>
<accession>A0A1R3FVK2</accession>
<dbReference type="OrthoDB" id="998077at2759"/>
<protein>
    <submittedName>
        <fullName evidence="3">Uncharacterized protein</fullName>
    </submittedName>
</protein>
<dbReference type="Pfam" id="PF03140">
    <property type="entry name" value="DUF247"/>
    <property type="match status" value="1"/>
</dbReference>
<proteinExistence type="predicted"/>
<reference evidence="4" key="1">
    <citation type="submission" date="2013-09" db="EMBL/GenBank/DDBJ databases">
        <title>Corchorus olitorius genome sequencing.</title>
        <authorList>
            <person name="Alam M."/>
            <person name="Haque M.S."/>
            <person name="Islam M.S."/>
            <person name="Emdad E.M."/>
            <person name="Islam M.M."/>
            <person name="Ahmed B."/>
            <person name="Halim A."/>
            <person name="Hossen Q.M.M."/>
            <person name="Hossain M.Z."/>
            <person name="Ahmed R."/>
            <person name="Khan M.M."/>
            <person name="Islam R."/>
            <person name="Rashid M.M."/>
            <person name="Khan S.A."/>
            <person name="Rahman M.S."/>
            <person name="Alam M."/>
            <person name="Yahiya A.S."/>
            <person name="Khan M.S."/>
            <person name="Azam M.S."/>
            <person name="Haque T."/>
            <person name="Lashkar M.Z.H."/>
            <person name="Akhand A.I."/>
            <person name="Morshed G."/>
            <person name="Roy S."/>
            <person name="Uddin K.S."/>
            <person name="Rabeya T."/>
            <person name="Hossain A.S."/>
            <person name="Chowdhury A."/>
            <person name="Snigdha A.R."/>
            <person name="Mortoza M.S."/>
            <person name="Matin S.A."/>
            <person name="Hoque S.M.E."/>
            <person name="Islam M.K."/>
            <person name="Roy D.K."/>
            <person name="Haider R."/>
            <person name="Moosa M.M."/>
            <person name="Elias S.M."/>
            <person name="Hasan A.M."/>
            <person name="Jahan S."/>
            <person name="Shafiuddin M."/>
            <person name="Mahmood N."/>
            <person name="Shommy N.S."/>
        </authorList>
    </citation>
    <scope>NUCLEOTIDE SEQUENCE [LARGE SCALE GENOMIC DNA]</scope>
    <source>
        <strain evidence="4">cv. O-4</strain>
    </source>
</reference>
<keyword evidence="2" id="KW-0472">Membrane</keyword>
<dbReference type="EMBL" id="AWUE01024769">
    <property type="protein sequence ID" value="OMO49815.1"/>
    <property type="molecule type" value="Genomic_DNA"/>
</dbReference>